<accession>A0A561WVY1</accession>
<evidence type="ECO:0000313" key="3">
    <source>
        <dbReference type="Proteomes" id="UP000319927"/>
    </source>
</evidence>
<dbReference type="Pfam" id="PF00480">
    <property type="entry name" value="ROK"/>
    <property type="match status" value="1"/>
</dbReference>
<keyword evidence="2" id="KW-0808">Transferase</keyword>
<dbReference type="InterPro" id="IPR036388">
    <property type="entry name" value="WH-like_DNA-bd_sf"/>
</dbReference>
<dbReference type="InterPro" id="IPR000600">
    <property type="entry name" value="ROK"/>
</dbReference>
<dbReference type="InterPro" id="IPR049874">
    <property type="entry name" value="ROK_cs"/>
</dbReference>
<dbReference type="Proteomes" id="UP000319927">
    <property type="component" value="Unassembled WGS sequence"/>
</dbReference>
<sequence length="390" mass="40529">MNDADAAVSLLRGASAAAAEVFRSILTRGPISRIDIARLTGLSQAAVTKAVAPLIEVGLVSNQLDSQRDGQPGRPANPLMVVADSLVFIGIKVNADEIVGVATDLPTSILASDRRPLHSTELDAVVEAIEATTTTLVDTLGGRAERICAVGVTVSGDVDAHSGVVRESAIMGWTEVPLAKILTGRLDRDVLVENDVRALTIGEHWFGVGVGTASFAIVTIGRGIGSGLHVNGEVVEGAYGVAGEIGHLPLTSPDRICPCGRRGCVEAVAGTPAIVAEVARGHGRELSIDEVLDLAHRGDPVAVRTFEQAATVIGTAIATLVNLAGPELVIIGGEAVSDFDLFEAHLRAAFAEHAFGAAGRCRIVTRPHTFEDWARGAAASAIERLVENRI</sequence>
<evidence type="ECO:0000313" key="2">
    <source>
        <dbReference type="EMBL" id="TWG28018.1"/>
    </source>
</evidence>
<dbReference type="CDD" id="cd24073">
    <property type="entry name" value="ASKHA_ATPase_ROK_CYANR"/>
    <property type="match status" value="1"/>
</dbReference>
<dbReference type="GO" id="GO:0016301">
    <property type="term" value="F:kinase activity"/>
    <property type="evidence" value="ECO:0007669"/>
    <property type="project" value="UniProtKB-KW"/>
</dbReference>
<dbReference type="PANTHER" id="PTHR18964">
    <property type="entry name" value="ROK (REPRESSOR, ORF, KINASE) FAMILY"/>
    <property type="match status" value="1"/>
</dbReference>
<dbReference type="SUPFAM" id="SSF53067">
    <property type="entry name" value="Actin-like ATPase domain"/>
    <property type="match status" value="1"/>
</dbReference>
<dbReference type="InterPro" id="IPR043129">
    <property type="entry name" value="ATPase_NBD"/>
</dbReference>
<keyword evidence="3" id="KW-1185">Reference proteome</keyword>
<dbReference type="SUPFAM" id="SSF46785">
    <property type="entry name" value="Winged helix' DNA-binding domain"/>
    <property type="match status" value="1"/>
</dbReference>
<dbReference type="PROSITE" id="PS01125">
    <property type="entry name" value="ROK"/>
    <property type="match status" value="1"/>
</dbReference>
<dbReference type="InterPro" id="IPR036390">
    <property type="entry name" value="WH_DNA-bd_sf"/>
</dbReference>
<comment type="caution">
    <text evidence="2">The sequence shown here is derived from an EMBL/GenBank/DDBJ whole genome shotgun (WGS) entry which is preliminary data.</text>
</comment>
<proteinExistence type="inferred from homology"/>
<gene>
    <name evidence="2" type="ORF">FHX75_111169</name>
</gene>
<comment type="similarity">
    <text evidence="1">Belongs to the ROK (NagC/XylR) family.</text>
</comment>
<organism evidence="2 3">
    <name type="scientific">Micromonospora palomenae</name>
    <dbReference type="NCBI Taxonomy" id="1461247"/>
    <lineage>
        <taxon>Bacteria</taxon>
        <taxon>Bacillati</taxon>
        <taxon>Actinomycetota</taxon>
        <taxon>Actinomycetes</taxon>
        <taxon>Micromonosporales</taxon>
        <taxon>Micromonosporaceae</taxon>
        <taxon>Micromonospora</taxon>
    </lineage>
</organism>
<reference evidence="2 3" key="1">
    <citation type="submission" date="2019-06" db="EMBL/GenBank/DDBJ databases">
        <title>Sequencing the genomes of 1000 actinobacteria strains.</title>
        <authorList>
            <person name="Klenk H.-P."/>
        </authorList>
    </citation>
    <scope>NUCLEOTIDE SEQUENCE [LARGE SCALE GENOMIC DNA]</scope>
    <source>
        <strain evidence="2 3">DSM 102131</strain>
    </source>
</reference>
<keyword evidence="2" id="KW-0418">Kinase</keyword>
<name>A0A561WVY1_9ACTN</name>
<dbReference type="Gene3D" id="3.30.420.40">
    <property type="match status" value="2"/>
</dbReference>
<protein>
    <submittedName>
        <fullName evidence="2">Putative NBD/HSP70 family sugar kinase</fullName>
    </submittedName>
</protein>
<dbReference type="Gene3D" id="1.10.10.10">
    <property type="entry name" value="Winged helix-like DNA-binding domain superfamily/Winged helix DNA-binding domain"/>
    <property type="match status" value="1"/>
</dbReference>
<dbReference type="RefSeq" id="WP_154937013.1">
    <property type="nucleotide sequence ID" value="NZ_VIXA01000001.1"/>
</dbReference>
<dbReference type="AlphaFoldDB" id="A0A561WVY1"/>
<dbReference type="OrthoDB" id="3464494at2"/>
<dbReference type="PANTHER" id="PTHR18964:SF149">
    <property type="entry name" value="BIFUNCTIONAL UDP-N-ACETYLGLUCOSAMINE 2-EPIMERASE_N-ACETYLMANNOSAMINE KINASE"/>
    <property type="match status" value="1"/>
</dbReference>
<dbReference type="EMBL" id="VIXA01000001">
    <property type="protein sequence ID" value="TWG28018.1"/>
    <property type="molecule type" value="Genomic_DNA"/>
</dbReference>
<evidence type="ECO:0000256" key="1">
    <source>
        <dbReference type="ARBA" id="ARBA00006479"/>
    </source>
</evidence>